<dbReference type="Pfam" id="PF03938">
    <property type="entry name" value="OmpH"/>
    <property type="match status" value="1"/>
</dbReference>
<dbReference type="STRING" id="152573.SAMN04488051_10995"/>
<reference evidence="4 5" key="1">
    <citation type="submission" date="2016-10" db="EMBL/GenBank/DDBJ databases">
        <authorList>
            <person name="de Groot N.N."/>
        </authorList>
    </citation>
    <scope>NUCLEOTIDE SEQUENCE [LARGE SCALE GENOMIC DNA]</scope>
    <source>
        <strain evidence="4 5">CGMCC 1.3430</strain>
    </source>
</reference>
<gene>
    <name evidence="4" type="ORF">SAMN04488051_10995</name>
</gene>
<evidence type="ECO:0000256" key="2">
    <source>
        <dbReference type="PIRNR" id="PIRNR002094"/>
    </source>
</evidence>
<dbReference type="SUPFAM" id="SSF111384">
    <property type="entry name" value="OmpH-like"/>
    <property type="match status" value="1"/>
</dbReference>
<dbReference type="AlphaFoldDB" id="A0A1H4FAJ1"/>
<dbReference type="GO" id="GO:0005829">
    <property type="term" value="C:cytosol"/>
    <property type="evidence" value="ECO:0007669"/>
    <property type="project" value="TreeGrafter"/>
</dbReference>
<accession>A0A1H4FAJ1</accession>
<dbReference type="Proteomes" id="UP000198773">
    <property type="component" value="Unassembled WGS sequence"/>
</dbReference>
<dbReference type="EMBL" id="FNRM01000009">
    <property type="protein sequence ID" value="SEA93910.1"/>
    <property type="molecule type" value="Genomic_DNA"/>
</dbReference>
<name>A0A1H4FAJ1_ALKAM</name>
<proteinExistence type="inferred from homology"/>
<organism evidence="4 5">
    <name type="scientific">Alkalimonas amylolytica</name>
    <dbReference type="NCBI Taxonomy" id="152573"/>
    <lineage>
        <taxon>Bacteria</taxon>
        <taxon>Pseudomonadati</taxon>
        <taxon>Pseudomonadota</taxon>
        <taxon>Gammaproteobacteria</taxon>
        <taxon>Alkalimonas</taxon>
    </lineage>
</organism>
<feature type="signal peptide" evidence="3">
    <location>
        <begin position="1"/>
        <end position="29"/>
    </location>
</feature>
<evidence type="ECO:0000256" key="1">
    <source>
        <dbReference type="ARBA" id="ARBA00022729"/>
    </source>
</evidence>
<evidence type="ECO:0000313" key="4">
    <source>
        <dbReference type="EMBL" id="SEA93910.1"/>
    </source>
</evidence>
<feature type="chain" id="PRO_5011748242" evidence="3">
    <location>
        <begin position="30"/>
        <end position="174"/>
    </location>
</feature>
<comment type="similarity">
    <text evidence="2">Belongs to the skp family.</text>
</comment>
<protein>
    <submittedName>
        <fullName evidence="4">Outer membrane protein</fullName>
    </submittedName>
</protein>
<keyword evidence="5" id="KW-1185">Reference proteome</keyword>
<dbReference type="PIRSF" id="PIRSF002094">
    <property type="entry name" value="OMP26_Skp"/>
    <property type="match status" value="1"/>
</dbReference>
<evidence type="ECO:0000256" key="3">
    <source>
        <dbReference type="SAM" id="SignalP"/>
    </source>
</evidence>
<dbReference type="PANTHER" id="PTHR35089">
    <property type="entry name" value="CHAPERONE PROTEIN SKP"/>
    <property type="match status" value="1"/>
</dbReference>
<dbReference type="PANTHER" id="PTHR35089:SF1">
    <property type="entry name" value="CHAPERONE PROTEIN SKP"/>
    <property type="match status" value="1"/>
</dbReference>
<dbReference type="GO" id="GO:0051082">
    <property type="term" value="F:unfolded protein binding"/>
    <property type="evidence" value="ECO:0007669"/>
    <property type="project" value="InterPro"/>
</dbReference>
<dbReference type="GO" id="GO:0050821">
    <property type="term" value="P:protein stabilization"/>
    <property type="evidence" value="ECO:0007669"/>
    <property type="project" value="TreeGrafter"/>
</dbReference>
<keyword evidence="1 3" id="KW-0732">Signal</keyword>
<dbReference type="InterPro" id="IPR005632">
    <property type="entry name" value="Chaperone_Skp"/>
</dbReference>
<dbReference type="Gene3D" id="3.30.910.20">
    <property type="entry name" value="Skp domain"/>
    <property type="match status" value="1"/>
</dbReference>
<sequence length="174" mass="19369">MMTLKNLFVKTAATLVFGAFLLGATAAHAAKIAFVDVQAIASQLPQAQQIQETIMAEFGERIEAIGQLERDINFNVEKIRRDGPTMSEAEQQRLAETIQQQQIQYEQMARPLDEQMRQRQAEERNKLLAVIKNAIDKVAEQGNYDIVLNSGAAVYAKDSYDISAAVVRQIQSGN</sequence>
<dbReference type="SMART" id="SM00935">
    <property type="entry name" value="OmpH"/>
    <property type="match status" value="1"/>
</dbReference>
<dbReference type="InterPro" id="IPR024930">
    <property type="entry name" value="Skp_dom_sf"/>
</dbReference>
<evidence type="ECO:0000313" key="5">
    <source>
        <dbReference type="Proteomes" id="UP000198773"/>
    </source>
</evidence>